<dbReference type="InterPro" id="IPR016032">
    <property type="entry name" value="Sig_transdc_resp-reg_C-effctor"/>
</dbReference>
<reference evidence="2 3" key="1">
    <citation type="submission" date="2019-02" db="EMBL/GenBank/DDBJ databases">
        <title>Genomic Encyclopedia of Type Strains, Phase IV (KMG-IV): sequencing the most valuable type-strain genomes for metagenomic binning, comparative biology and taxonomic classification.</title>
        <authorList>
            <person name="Goeker M."/>
        </authorList>
    </citation>
    <scope>NUCLEOTIDE SEQUENCE [LARGE SCALE GENOMIC DNA]</scope>
    <source>
        <strain evidence="2 3">DSM 29486</strain>
    </source>
</reference>
<dbReference type="EMBL" id="SGXF01000002">
    <property type="protein sequence ID" value="RZT00884.1"/>
    <property type="molecule type" value="Genomic_DNA"/>
</dbReference>
<dbReference type="Proteomes" id="UP000292927">
    <property type="component" value="Unassembled WGS sequence"/>
</dbReference>
<dbReference type="GO" id="GO:0006352">
    <property type="term" value="P:DNA-templated transcription initiation"/>
    <property type="evidence" value="ECO:0007669"/>
    <property type="project" value="InterPro"/>
</dbReference>
<dbReference type="GO" id="GO:0003677">
    <property type="term" value="F:DNA binding"/>
    <property type="evidence" value="ECO:0007669"/>
    <property type="project" value="InterPro"/>
</dbReference>
<accession>A0A4Q7PJM6</accession>
<organism evidence="2 3">
    <name type="scientific">Cuneatibacter caecimuris</name>
    <dbReference type="NCBI Taxonomy" id="1796618"/>
    <lineage>
        <taxon>Bacteria</taxon>
        <taxon>Bacillati</taxon>
        <taxon>Bacillota</taxon>
        <taxon>Clostridia</taxon>
        <taxon>Lachnospirales</taxon>
        <taxon>Lachnospiraceae</taxon>
        <taxon>Cuneatibacter</taxon>
    </lineage>
</organism>
<dbReference type="InterPro" id="IPR013249">
    <property type="entry name" value="RNA_pol_sigma70_r4_t2"/>
</dbReference>
<feature type="domain" description="RNA polymerase sigma factor 70 region 4 type 2" evidence="1">
    <location>
        <begin position="1"/>
        <end position="36"/>
    </location>
</feature>
<proteinExistence type="predicted"/>
<dbReference type="AlphaFoldDB" id="A0A4Q7PJM6"/>
<dbReference type="RefSeq" id="WP_130434304.1">
    <property type="nucleotide sequence ID" value="NZ_SGXF01000002.1"/>
</dbReference>
<gene>
    <name evidence="2" type="ORF">EV209_1319</name>
</gene>
<evidence type="ECO:0000259" key="1">
    <source>
        <dbReference type="Pfam" id="PF08281"/>
    </source>
</evidence>
<dbReference type="InterPro" id="IPR036388">
    <property type="entry name" value="WH-like_DNA-bd_sf"/>
</dbReference>
<dbReference type="Pfam" id="PF08281">
    <property type="entry name" value="Sigma70_r4_2"/>
    <property type="match status" value="1"/>
</dbReference>
<comment type="caution">
    <text evidence="2">The sequence shown here is derived from an EMBL/GenBank/DDBJ whole genome shotgun (WGS) entry which is preliminary data.</text>
</comment>
<dbReference type="Gene3D" id="1.10.10.10">
    <property type="entry name" value="Winged helix-like DNA-binding domain superfamily/Winged helix DNA-binding domain"/>
    <property type="match status" value="1"/>
</dbReference>
<evidence type="ECO:0000313" key="2">
    <source>
        <dbReference type="EMBL" id="RZT00884.1"/>
    </source>
</evidence>
<name>A0A4Q7PJM6_9FIRM</name>
<sequence length="99" mass="11999">MTEREARVFELWINGMTYREIAKELGCSTGNVGNTIESCRKKTSGEKTYAQIWYEKNKERVSEKIRTDPKRAEYRRKYYQENKERILEKQKERKREGLK</sequence>
<dbReference type="OrthoDB" id="9779069at2"/>
<evidence type="ECO:0000313" key="3">
    <source>
        <dbReference type="Proteomes" id="UP000292927"/>
    </source>
</evidence>
<protein>
    <submittedName>
        <fullName evidence="2">Regulatory LuxR family protein</fullName>
    </submittedName>
</protein>
<dbReference type="GO" id="GO:0016987">
    <property type="term" value="F:sigma factor activity"/>
    <property type="evidence" value="ECO:0007669"/>
    <property type="project" value="InterPro"/>
</dbReference>
<keyword evidence="3" id="KW-1185">Reference proteome</keyword>
<dbReference type="SUPFAM" id="SSF46894">
    <property type="entry name" value="C-terminal effector domain of the bipartite response regulators"/>
    <property type="match status" value="1"/>
</dbReference>